<sequence length="97" mass="10491">MPQTPPSVPTGYWCPRCGGKLKREASRGPGMLFGLIGALIASAFSPLKCQKCGPIPTNQLHADVRRKYRTNSILMVTAAVVVVITAVVVLSIFKRDH</sequence>
<dbReference type="STRING" id="320771.Cflav_PD5239"/>
<dbReference type="EMBL" id="ABOX02000004">
    <property type="protein sequence ID" value="EEF62604.1"/>
    <property type="molecule type" value="Genomic_DNA"/>
</dbReference>
<keyword evidence="3" id="KW-1185">Reference proteome</keyword>
<keyword evidence="1" id="KW-0472">Membrane</keyword>
<proteinExistence type="predicted"/>
<keyword evidence="1" id="KW-1133">Transmembrane helix</keyword>
<dbReference type="AlphaFoldDB" id="B9XCD6"/>
<reference evidence="2 3" key="1">
    <citation type="journal article" date="2011" name="J. Bacteriol.">
        <title>Genome sequence of 'Pedosphaera parvula' Ellin514, an aerobic Verrucomicrobial isolate from pasture soil.</title>
        <authorList>
            <person name="Kant R."/>
            <person name="van Passel M.W."/>
            <person name="Sangwan P."/>
            <person name="Palva A."/>
            <person name="Lucas S."/>
            <person name="Copeland A."/>
            <person name="Lapidus A."/>
            <person name="Glavina Del Rio T."/>
            <person name="Dalin E."/>
            <person name="Tice H."/>
            <person name="Bruce D."/>
            <person name="Goodwin L."/>
            <person name="Pitluck S."/>
            <person name="Chertkov O."/>
            <person name="Larimer F.W."/>
            <person name="Land M.L."/>
            <person name="Hauser L."/>
            <person name="Brettin T.S."/>
            <person name="Detter J.C."/>
            <person name="Han S."/>
            <person name="de Vos W.M."/>
            <person name="Janssen P.H."/>
            <person name="Smidt H."/>
        </authorList>
    </citation>
    <scope>NUCLEOTIDE SEQUENCE [LARGE SCALE GENOMIC DNA]</scope>
    <source>
        <strain evidence="2 3">Ellin514</strain>
    </source>
</reference>
<keyword evidence="1" id="KW-0812">Transmembrane</keyword>
<evidence type="ECO:0008006" key="4">
    <source>
        <dbReference type="Google" id="ProtNLM"/>
    </source>
</evidence>
<feature type="transmembrane region" description="Helical" evidence="1">
    <location>
        <begin position="30"/>
        <end position="47"/>
    </location>
</feature>
<evidence type="ECO:0000256" key="1">
    <source>
        <dbReference type="SAM" id="Phobius"/>
    </source>
</evidence>
<evidence type="ECO:0000313" key="3">
    <source>
        <dbReference type="Proteomes" id="UP000003688"/>
    </source>
</evidence>
<dbReference type="Proteomes" id="UP000003688">
    <property type="component" value="Unassembled WGS sequence"/>
</dbReference>
<protein>
    <recommendedName>
        <fullName evidence="4">LITAF domain-containing protein</fullName>
    </recommendedName>
</protein>
<name>B9XCD6_PEDPL</name>
<feature type="transmembrane region" description="Helical" evidence="1">
    <location>
        <begin position="73"/>
        <end position="93"/>
    </location>
</feature>
<gene>
    <name evidence="2" type="ORF">Cflav_PD5239</name>
</gene>
<comment type="caution">
    <text evidence="2">The sequence shown here is derived from an EMBL/GenBank/DDBJ whole genome shotgun (WGS) entry which is preliminary data.</text>
</comment>
<evidence type="ECO:0000313" key="2">
    <source>
        <dbReference type="EMBL" id="EEF62604.1"/>
    </source>
</evidence>
<organism evidence="2 3">
    <name type="scientific">Pedosphaera parvula (strain Ellin514)</name>
    <dbReference type="NCBI Taxonomy" id="320771"/>
    <lineage>
        <taxon>Bacteria</taxon>
        <taxon>Pseudomonadati</taxon>
        <taxon>Verrucomicrobiota</taxon>
        <taxon>Pedosphaerae</taxon>
        <taxon>Pedosphaerales</taxon>
        <taxon>Pedosphaeraceae</taxon>
        <taxon>Pedosphaera</taxon>
    </lineage>
</organism>
<accession>B9XCD6</accession>